<evidence type="ECO:0000313" key="3">
    <source>
        <dbReference type="EMBL" id="CEJ91513.1"/>
    </source>
</evidence>
<proteinExistence type="predicted"/>
<feature type="compositionally biased region" description="Polar residues" evidence="2">
    <location>
        <begin position="196"/>
        <end position="218"/>
    </location>
</feature>
<dbReference type="PANTHER" id="PTHR37171:SF1">
    <property type="entry name" value="SERINE_THREONINE-PROTEIN KINASE YRZF-RELATED"/>
    <property type="match status" value="1"/>
</dbReference>
<dbReference type="AlphaFoldDB" id="A0A0A1TL84"/>
<dbReference type="Pfam" id="PF06293">
    <property type="entry name" value="Kdo"/>
    <property type="match status" value="1"/>
</dbReference>
<evidence type="ECO:0000313" key="4">
    <source>
        <dbReference type="Proteomes" id="UP000039046"/>
    </source>
</evidence>
<feature type="compositionally biased region" description="Polar residues" evidence="2">
    <location>
        <begin position="473"/>
        <end position="483"/>
    </location>
</feature>
<feature type="compositionally biased region" description="Basic residues" evidence="2">
    <location>
        <begin position="228"/>
        <end position="243"/>
    </location>
</feature>
<feature type="region of interest" description="Disordered" evidence="2">
    <location>
        <begin position="196"/>
        <end position="243"/>
    </location>
</feature>
<feature type="coiled-coil region" evidence="1">
    <location>
        <begin position="15"/>
        <end position="56"/>
    </location>
</feature>
<dbReference type="STRING" id="1531966.A0A0A1TL84"/>
<name>A0A0A1TL84_9HYPO</name>
<evidence type="ECO:0000256" key="1">
    <source>
        <dbReference type="SAM" id="Coils"/>
    </source>
</evidence>
<keyword evidence="4" id="KW-1185">Reference proteome</keyword>
<reference evidence="3 4" key="1">
    <citation type="journal article" date="2015" name="Genome Announc.">
        <title>Draft Genome Sequence and Gene Annotation of the Entomopathogenic Fungus Verticillium hemipterigenum.</title>
        <authorList>
            <person name="Horn F."/>
            <person name="Habel A."/>
            <person name="Scharf D.H."/>
            <person name="Dworschak J."/>
            <person name="Brakhage A.A."/>
            <person name="Guthke R."/>
            <person name="Hertweck C."/>
            <person name="Linde J."/>
        </authorList>
    </citation>
    <scope>NUCLEOTIDE SEQUENCE [LARGE SCALE GENOMIC DNA]</scope>
</reference>
<accession>A0A0A1TL84</accession>
<keyword evidence="1" id="KW-0175">Coiled coil</keyword>
<evidence type="ECO:0008006" key="5">
    <source>
        <dbReference type="Google" id="ProtNLM"/>
    </source>
</evidence>
<dbReference type="SUPFAM" id="SSF56112">
    <property type="entry name" value="Protein kinase-like (PK-like)"/>
    <property type="match status" value="1"/>
</dbReference>
<sequence>MRSVCCRHLPRPAIINMSAKEVEELRRLIAVAEARVEAEQHLREEEQRRREAAEELARESLPQTLEQYLEATHQLDLSIQVVTDPSSTTKGDTTNPTSRIFPRRIVPWLDFATEQRRIWESLSVSPQFCSEAAFPSQHQLAYVQSILQPISSELGLRNFQREVVENAVQKLVERAYEDPVLRTSLDLQGTVTFKSHTNLGTPDDALSQSMEQVSISESVSREGPSISRTKRQQKTRRRARGKGNRADQFCIYRKSDARNEPTLAIEYKAPHKATMDEIVAGLESEVQPEQDVIHQDLDSFSSTSRALAAAIVTQLFSYMVGKGIRYGYFCTGQIFGFLRIEDDPSVVQVALCVPALDVVNNDENRLHLTATAQVFAFLLQAIATEPPPESWHDEVDKLDTWAVEYDDILSKIPPSATKSKERRVSLYKPQKWAGFHRSPIQTRSRCNPSGPAVAHSESDDNPPSPTPGAGITAAQQPTSAGTVSSNEKNKGGKGKQSNQGIQRQRNRHATTAVNIKDRLYCTHKCLRGLAKEGPLDPACPNVHSHGQRHIRLAEFLHLIRTQLHMDRGRNADCECLCLAGLRGVLFKVRLTSHGYTMVAKGMESFDQHFLHHEKKVYDVLSPVQGRYVPVCVGFVDLVLPYHFDGGVYTQFLFLSWAGQSMPKSVPSNGAASIMNGVSVAMKAIHRLRVLHGDAAWHNILLDANKRIMVIDFERSQLRNQRPLRQISMNLPGRKRRNSIKDEFTRELRAALSSLESRFSISQAGACMKST</sequence>
<dbReference type="HOGENOM" id="CLU_010672_3_0_1"/>
<gene>
    <name evidence="3" type="ORF">VHEMI07216</name>
</gene>
<dbReference type="OrthoDB" id="2156052at2759"/>
<dbReference type="PANTHER" id="PTHR37171">
    <property type="entry name" value="SERINE/THREONINE-PROTEIN KINASE YRZF-RELATED"/>
    <property type="match status" value="1"/>
</dbReference>
<dbReference type="InterPro" id="IPR011009">
    <property type="entry name" value="Kinase-like_dom_sf"/>
</dbReference>
<organism evidence="3 4">
    <name type="scientific">[Torrubiella] hemipterigena</name>
    <dbReference type="NCBI Taxonomy" id="1531966"/>
    <lineage>
        <taxon>Eukaryota</taxon>
        <taxon>Fungi</taxon>
        <taxon>Dikarya</taxon>
        <taxon>Ascomycota</taxon>
        <taxon>Pezizomycotina</taxon>
        <taxon>Sordariomycetes</taxon>
        <taxon>Hypocreomycetidae</taxon>
        <taxon>Hypocreales</taxon>
        <taxon>Clavicipitaceae</taxon>
        <taxon>Clavicipitaceae incertae sedis</taxon>
        <taxon>'Torrubiella' clade</taxon>
    </lineage>
</organism>
<dbReference type="Proteomes" id="UP000039046">
    <property type="component" value="Unassembled WGS sequence"/>
</dbReference>
<protein>
    <recommendedName>
        <fullName evidence="5">Protein kinase domain-containing protein</fullName>
    </recommendedName>
</protein>
<feature type="region of interest" description="Disordered" evidence="2">
    <location>
        <begin position="437"/>
        <end position="509"/>
    </location>
</feature>
<dbReference type="Gene3D" id="1.10.510.10">
    <property type="entry name" value="Transferase(Phosphotransferase) domain 1"/>
    <property type="match status" value="1"/>
</dbReference>
<dbReference type="EMBL" id="CDHN01000003">
    <property type="protein sequence ID" value="CEJ91513.1"/>
    <property type="molecule type" value="Genomic_DNA"/>
</dbReference>
<dbReference type="InterPro" id="IPR052396">
    <property type="entry name" value="Meiotic_Drive_Suppr_Kinase"/>
</dbReference>
<evidence type="ECO:0000256" key="2">
    <source>
        <dbReference type="SAM" id="MobiDB-lite"/>
    </source>
</evidence>